<keyword evidence="6" id="KW-0681">Retinal protein</keyword>
<dbReference type="EMBL" id="REFZ01000004">
    <property type="protein sequence ID" value="RQH01389.1"/>
    <property type="molecule type" value="Genomic_DNA"/>
</dbReference>
<evidence type="ECO:0000256" key="11">
    <source>
        <dbReference type="SAM" id="Phobius"/>
    </source>
</evidence>
<feature type="transmembrane region" description="Helical" evidence="11">
    <location>
        <begin position="73"/>
        <end position="91"/>
    </location>
</feature>
<evidence type="ECO:0000256" key="3">
    <source>
        <dbReference type="ARBA" id="ARBA00022543"/>
    </source>
</evidence>
<keyword evidence="10" id="KW-0675">Receptor</keyword>
<evidence type="ECO:0000256" key="5">
    <source>
        <dbReference type="ARBA" id="ARBA00022692"/>
    </source>
</evidence>
<accession>A0A3N6MC49</accession>
<name>A0A3N6MC49_NATCH</name>
<keyword evidence="3" id="KW-0600">Photoreceptor protein</keyword>
<dbReference type="PANTHER" id="PTHR28286">
    <property type="match status" value="1"/>
</dbReference>
<evidence type="ECO:0000256" key="7">
    <source>
        <dbReference type="ARBA" id="ARBA00022989"/>
    </source>
</evidence>
<evidence type="ECO:0000256" key="2">
    <source>
        <dbReference type="ARBA" id="ARBA00008130"/>
    </source>
</evidence>
<keyword evidence="4" id="KW-0716">Sensory transduction</keyword>
<keyword evidence="13" id="KW-1185">Reference proteome</keyword>
<feature type="transmembrane region" description="Helical" evidence="11">
    <location>
        <begin position="163"/>
        <end position="181"/>
    </location>
</feature>
<dbReference type="PROSITE" id="PS00327">
    <property type="entry name" value="BACTERIAL_OPSIN_RET"/>
    <property type="match status" value="1"/>
</dbReference>
<dbReference type="GO" id="GO:0016020">
    <property type="term" value="C:membrane"/>
    <property type="evidence" value="ECO:0007669"/>
    <property type="project" value="UniProtKB-SubCell"/>
</dbReference>
<dbReference type="PRINTS" id="PR00251">
    <property type="entry name" value="BACTRLOPSIN"/>
</dbReference>
<dbReference type="PANTHER" id="PTHR28286:SF2">
    <property type="entry name" value="BACTERIORHODOPSIN _OPSIN, NOPA (EUROFUNG)"/>
    <property type="match status" value="1"/>
</dbReference>
<sequence>MIDPTSVFWLGAFGMGVGTVVFVWSGVTGFGTDARYTAVLAAISSIAMVAYVTMGLEIGWVSVDDRIVFVPRYVDWILTTPLLLVFLGMLAGSNQRELALVVSVNTVVMVGGFVGALLTGPLRFGLFALATVAYAIMLYLILGSMSERARRRENGVNSLFTSLRNLTVVLWSVYPLVWLLGPPGIDALTIQVDVMLITYLDLLTKVGFGLIAINASTIIHGESGSEIVGEVSRSG</sequence>
<evidence type="ECO:0000256" key="6">
    <source>
        <dbReference type="ARBA" id="ARBA00022925"/>
    </source>
</evidence>
<dbReference type="InterPro" id="IPR018229">
    <property type="entry name" value="Rhodopsin_retinal_BS"/>
</dbReference>
<evidence type="ECO:0000256" key="8">
    <source>
        <dbReference type="ARBA" id="ARBA00022991"/>
    </source>
</evidence>
<keyword evidence="9 11" id="KW-0472">Membrane</keyword>
<dbReference type="CDD" id="cd15029">
    <property type="entry name" value="7tm_SRI_SRII"/>
    <property type="match status" value="1"/>
</dbReference>
<evidence type="ECO:0000256" key="4">
    <source>
        <dbReference type="ARBA" id="ARBA00022606"/>
    </source>
</evidence>
<dbReference type="Gene3D" id="1.20.1070.10">
    <property type="entry name" value="Rhodopsin 7-helix transmembrane proteins"/>
    <property type="match status" value="1"/>
</dbReference>
<comment type="caution">
    <text evidence="12">The sequence shown here is derived from an EMBL/GenBank/DDBJ whole genome shotgun (WGS) entry which is preliminary data.</text>
</comment>
<evidence type="ECO:0000256" key="10">
    <source>
        <dbReference type="ARBA" id="ARBA00023170"/>
    </source>
</evidence>
<dbReference type="GO" id="GO:0009881">
    <property type="term" value="F:photoreceptor activity"/>
    <property type="evidence" value="ECO:0007669"/>
    <property type="project" value="UniProtKB-KW"/>
</dbReference>
<dbReference type="OrthoDB" id="330248at2157"/>
<feature type="transmembrane region" description="Helical" evidence="11">
    <location>
        <begin position="124"/>
        <end position="142"/>
    </location>
</feature>
<feature type="transmembrane region" description="Helical" evidence="11">
    <location>
        <begin position="6"/>
        <end position="27"/>
    </location>
</feature>
<comment type="subcellular location">
    <subcellularLocation>
        <location evidence="1">Membrane</location>
        <topology evidence="1">Multi-pass membrane protein</topology>
    </subcellularLocation>
</comment>
<evidence type="ECO:0000313" key="12">
    <source>
        <dbReference type="EMBL" id="RQH01389.1"/>
    </source>
</evidence>
<feature type="transmembrane region" description="Helical" evidence="11">
    <location>
        <begin position="98"/>
        <end position="118"/>
    </location>
</feature>
<evidence type="ECO:0000256" key="1">
    <source>
        <dbReference type="ARBA" id="ARBA00004141"/>
    </source>
</evidence>
<dbReference type="AlphaFoldDB" id="A0A3N6MC49"/>
<keyword evidence="7 11" id="KW-1133">Transmembrane helix</keyword>
<comment type="similarity">
    <text evidence="2">Belongs to the archaeal/bacterial/fungal opsin family.</text>
</comment>
<dbReference type="Pfam" id="PF01036">
    <property type="entry name" value="Bac_rhodopsin"/>
    <property type="match status" value="1"/>
</dbReference>
<evidence type="ECO:0000256" key="9">
    <source>
        <dbReference type="ARBA" id="ARBA00023136"/>
    </source>
</evidence>
<feature type="transmembrane region" description="Helical" evidence="11">
    <location>
        <begin position="39"/>
        <end position="61"/>
    </location>
</feature>
<dbReference type="SUPFAM" id="SSF81321">
    <property type="entry name" value="Family A G protein-coupled receptor-like"/>
    <property type="match status" value="1"/>
</dbReference>
<evidence type="ECO:0000313" key="13">
    <source>
        <dbReference type="Proteomes" id="UP000281431"/>
    </source>
</evidence>
<proteinExistence type="inferred from homology"/>
<keyword evidence="5 11" id="KW-0812">Transmembrane</keyword>
<organism evidence="12 13">
    <name type="scientific">Natrarchaeobius chitinivorans</name>
    <dbReference type="NCBI Taxonomy" id="1679083"/>
    <lineage>
        <taxon>Archaea</taxon>
        <taxon>Methanobacteriati</taxon>
        <taxon>Methanobacteriota</taxon>
        <taxon>Stenosarchaea group</taxon>
        <taxon>Halobacteria</taxon>
        <taxon>Halobacteriales</taxon>
        <taxon>Natrialbaceae</taxon>
        <taxon>Natrarchaeobius</taxon>
    </lineage>
</organism>
<keyword evidence="8" id="KW-0157">Chromophore</keyword>
<dbReference type="InterPro" id="IPR001425">
    <property type="entry name" value="Arc/bac/fun_rhodopsins"/>
</dbReference>
<gene>
    <name evidence="12" type="ORF">EA472_08065</name>
</gene>
<dbReference type="Proteomes" id="UP000281431">
    <property type="component" value="Unassembled WGS sequence"/>
</dbReference>
<dbReference type="SMART" id="SM01021">
    <property type="entry name" value="Bac_rhodopsin"/>
    <property type="match status" value="1"/>
</dbReference>
<dbReference type="PROSITE" id="PS00950">
    <property type="entry name" value="BACTERIAL_OPSIN_1"/>
    <property type="match status" value="1"/>
</dbReference>
<dbReference type="GO" id="GO:0007602">
    <property type="term" value="P:phototransduction"/>
    <property type="evidence" value="ECO:0007669"/>
    <property type="project" value="UniProtKB-KW"/>
</dbReference>
<dbReference type="GO" id="GO:0005216">
    <property type="term" value="F:monoatomic ion channel activity"/>
    <property type="evidence" value="ECO:0007669"/>
    <property type="project" value="InterPro"/>
</dbReference>
<reference evidence="12 13" key="1">
    <citation type="submission" date="2018-10" db="EMBL/GenBank/DDBJ databases">
        <title>Natrarchaeobius chitinivorans gen. nov., sp. nov., and Natrarchaeobius haloalkaliphilus sp. nov., alkaliphilic, chitin-utilizing haloarchaea from hypersaline alkaline lakes.</title>
        <authorList>
            <person name="Sorokin D.Y."/>
            <person name="Elcheninov A.G."/>
            <person name="Kostrikina N.A."/>
            <person name="Bale N.J."/>
            <person name="Sinninghe Damste J.S."/>
            <person name="Khijniak T.V."/>
            <person name="Kublanov I.V."/>
            <person name="Toshchakov S.V."/>
        </authorList>
    </citation>
    <scope>NUCLEOTIDE SEQUENCE [LARGE SCALE GENOMIC DNA]</scope>
    <source>
        <strain evidence="12 13">AArcht7</strain>
    </source>
</reference>
<protein>
    <submittedName>
        <fullName evidence="12">Sensory rhodopsin-2</fullName>
    </submittedName>
</protein>